<keyword evidence="3" id="KW-0863">Zinc-finger</keyword>
<dbReference type="Pfam" id="PF16900">
    <property type="entry name" value="REPA_OB_2"/>
    <property type="match status" value="1"/>
</dbReference>
<dbReference type="PANTHER" id="PTHR47165">
    <property type="entry name" value="OS03G0429900 PROTEIN"/>
    <property type="match status" value="1"/>
</dbReference>
<dbReference type="InterPro" id="IPR031657">
    <property type="entry name" value="REPA_OB_2"/>
</dbReference>
<keyword evidence="4" id="KW-0862">Zinc</keyword>
<dbReference type="SUPFAM" id="SSF50249">
    <property type="entry name" value="Nucleic acid-binding proteins"/>
    <property type="match status" value="3"/>
</dbReference>
<feature type="domain" description="Replication factor A C-terminal" evidence="6">
    <location>
        <begin position="221"/>
        <end position="315"/>
    </location>
</feature>
<dbReference type="Proteomes" id="UP000031668">
    <property type="component" value="Unassembled WGS sequence"/>
</dbReference>
<proteinExistence type="inferred from homology"/>
<comment type="similarity">
    <text evidence="1">Belongs to the replication factor A protein 1 family.</text>
</comment>
<dbReference type="CDD" id="cd04475">
    <property type="entry name" value="RPA1_DBD_B"/>
    <property type="match status" value="1"/>
</dbReference>
<comment type="caution">
    <text evidence="8">The sequence shown here is derived from an EMBL/GenBank/DDBJ whole genome shotgun (WGS) entry which is preliminary data.</text>
</comment>
<gene>
    <name evidence="8" type="ORF">RF11_15954</name>
</gene>
<keyword evidence="5 8" id="KW-0238">DNA-binding</keyword>
<evidence type="ECO:0000256" key="3">
    <source>
        <dbReference type="ARBA" id="ARBA00022771"/>
    </source>
</evidence>
<dbReference type="PANTHER" id="PTHR47165:SF4">
    <property type="entry name" value="OS03G0429900 PROTEIN"/>
    <property type="match status" value="1"/>
</dbReference>
<dbReference type="OrthoDB" id="1751331at2759"/>
<dbReference type="FunFam" id="2.40.50.140:FF:000041">
    <property type="entry name" value="Replication protein A subunit"/>
    <property type="match status" value="1"/>
</dbReference>
<keyword evidence="9" id="KW-1185">Reference proteome</keyword>
<dbReference type="InterPro" id="IPR012340">
    <property type="entry name" value="NA-bd_OB-fold"/>
</dbReference>
<keyword evidence="2" id="KW-0479">Metal-binding</keyword>
<dbReference type="GO" id="GO:0008270">
    <property type="term" value="F:zinc ion binding"/>
    <property type="evidence" value="ECO:0007669"/>
    <property type="project" value="UniProtKB-KW"/>
</dbReference>
<dbReference type="InterPro" id="IPR013955">
    <property type="entry name" value="Rep_factor-A_C"/>
</dbReference>
<dbReference type="AlphaFoldDB" id="A0A0C2MQ65"/>
<dbReference type="EMBL" id="JWZT01003512">
    <property type="protein sequence ID" value="KII66495.1"/>
    <property type="molecule type" value="Genomic_DNA"/>
</dbReference>
<evidence type="ECO:0000313" key="9">
    <source>
        <dbReference type="Proteomes" id="UP000031668"/>
    </source>
</evidence>
<evidence type="ECO:0000256" key="2">
    <source>
        <dbReference type="ARBA" id="ARBA00022723"/>
    </source>
</evidence>
<evidence type="ECO:0000313" key="8">
    <source>
        <dbReference type="EMBL" id="KII66495.1"/>
    </source>
</evidence>
<dbReference type="Gene3D" id="2.40.50.140">
    <property type="entry name" value="Nucleic acid-binding proteins"/>
    <property type="match status" value="3"/>
</dbReference>
<evidence type="ECO:0000256" key="5">
    <source>
        <dbReference type="ARBA" id="ARBA00023125"/>
    </source>
</evidence>
<protein>
    <submittedName>
        <fullName evidence="8">Replication protein A 70 kDa DNA-binding subunit</fullName>
    </submittedName>
</protein>
<feature type="domain" description="Replication protein A OB" evidence="7">
    <location>
        <begin position="93"/>
        <end position="159"/>
    </location>
</feature>
<evidence type="ECO:0000256" key="1">
    <source>
        <dbReference type="ARBA" id="ARBA00005690"/>
    </source>
</evidence>
<name>A0A0C2MQ65_THEKT</name>
<reference evidence="8 9" key="1">
    <citation type="journal article" date="2014" name="Genome Biol. Evol.">
        <title>The genome of the myxosporean Thelohanellus kitauei shows adaptations to nutrient acquisition within its fish host.</title>
        <authorList>
            <person name="Yang Y."/>
            <person name="Xiong J."/>
            <person name="Zhou Z."/>
            <person name="Huo F."/>
            <person name="Miao W."/>
            <person name="Ran C."/>
            <person name="Liu Y."/>
            <person name="Zhang J."/>
            <person name="Feng J."/>
            <person name="Wang M."/>
            <person name="Wang M."/>
            <person name="Wang L."/>
            <person name="Yao B."/>
        </authorList>
    </citation>
    <scope>NUCLEOTIDE SEQUENCE [LARGE SCALE GENOMIC DNA]</scope>
    <source>
        <strain evidence="8">Wuqing</strain>
    </source>
</reference>
<dbReference type="GO" id="GO:0003677">
    <property type="term" value="F:DNA binding"/>
    <property type="evidence" value="ECO:0007669"/>
    <property type="project" value="UniProtKB-KW"/>
</dbReference>
<accession>A0A0C2MQ65</accession>
<evidence type="ECO:0000259" key="7">
    <source>
        <dbReference type="Pfam" id="PF16900"/>
    </source>
</evidence>
<dbReference type="Pfam" id="PF08646">
    <property type="entry name" value="Rep_fac-A_C"/>
    <property type="match status" value="1"/>
</dbReference>
<evidence type="ECO:0000256" key="4">
    <source>
        <dbReference type="ARBA" id="ARBA00022833"/>
    </source>
</evidence>
<organism evidence="8 9">
    <name type="scientific">Thelohanellus kitauei</name>
    <name type="common">Myxosporean</name>
    <dbReference type="NCBI Taxonomy" id="669202"/>
    <lineage>
        <taxon>Eukaryota</taxon>
        <taxon>Metazoa</taxon>
        <taxon>Cnidaria</taxon>
        <taxon>Myxozoa</taxon>
        <taxon>Myxosporea</taxon>
        <taxon>Bivalvulida</taxon>
        <taxon>Platysporina</taxon>
        <taxon>Myxobolidae</taxon>
        <taxon>Thelohanellus</taxon>
    </lineage>
</organism>
<sequence length="319" mass="36989">MDKITSWVIRAFVKFKTSVKTYQNSKGNGTYFKVSFVDESGEISATCFNECVELFYDKLESKKLYFISRALLKPATNQYTGIKNEYEIYLDSKTKRQLTLFDDSGYSVTVTLWAEQVTSVVYQAIRACDYRLNSILALKGVKILDFNGYFLSTTWATDFESDPDLPETERLISWFKSLPENTKIKAVRDITFTFAGPYEPPFITLNQIYSYQNLSFTKNKYVQVIARFECFAKGDPIYKACKTANCHKKVEEIGPNKYHCKGCNKEFEDYIRMFSTRGKIVDDTSHLWLDFFSEHTKTIVGHTPEEIYSAQDNVESFYK</sequence>
<dbReference type="CDD" id="cd04474">
    <property type="entry name" value="RPA1_DBD_A"/>
    <property type="match status" value="1"/>
</dbReference>
<evidence type="ECO:0000259" key="6">
    <source>
        <dbReference type="Pfam" id="PF08646"/>
    </source>
</evidence>